<dbReference type="InterPro" id="IPR013702">
    <property type="entry name" value="FIST_domain_N"/>
</dbReference>
<dbReference type="AlphaFoldDB" id="E6UEN4"/>
<name>E6UEN4_RUMA7</name>
<dbReference type="OrthoDB" id="9805474at2"/>
<protein>
    <submittedName>
        <fullName evidence="2">Diguanylate phosphodiesterase</fullName>
    </submittedName>
</protein>
<dbReference type="InterPro" id="IPR035919">
    <property type="entry name" value="EAL_sf"/>
</dbReference>
<dbReference type="PANTHER" id="PTHR33121">
    <property type="entry name" value="CYCLIC DI-GMP PHOSPHODIESTERASE PDEF"/>
    <property type="match status" value="1"/>
</dbReference>
<dbReference type="GO" id="GO:0071111">
    <property type="term" value="F:cyclic-guanylate-specific phosphodiesterase activity"/>
    <property type="evidence" value="ECO:0007669"/>
    <property type="project" value="InterPro"/>
</dbReference>
<dbReference type="PANTHER" id="PTHR33121:SF71">
    <property type="entry name" value="OXYGEN SENSOR PROTEIN DOSP"/>
    <property type="match status" value="1"/>
</dbReference>
<sequence length="867" mass="98385">MLTWNFQYISKARLAEAFQQLMLDPADGDILIRIHTAIHLEDEAVDLARFIAKKVPGAHIFGTSTSAVICWGRLIKNQCVISVTQLSEGSIKTAMLPTFEKNGMPMTTDKLCRCVRDTVIEDDTKLLLTFLTRKYLGAYNFVEKSNIYYPGVQMTGGLANTSDVSVKKFPDTGFVFNETGWMNKGMIVASISGKNLESFTSYATGAQAIGDELTITDTFLSCILSTDGHDAAEAYRLGIGNELLNRPELSNLFPYVYSDTNDIPIFVKYSDNESLEDLFDPDEPIVRTLREQAPDRDYTAKRELICANHNVIAGKKLRRAFIYDRKVIADNRSLFRRIENFEKAETIFGYSCTARSMIYSNCVKWELSAYENSNMCGCITEGQIAHVNGRNTFANCSFVVSVMGEAPASQHYNPYAFSHTETLVADNRKLLNYLYEAEKRLLAKEEASAADSIKAFVHDCEMDLLYSDTEELPNVAALSMDMKLKGSDRICIVDVTGTYAMNTVFSKGIIDLTYKKYLTKCMTYTKMKGYKIYHIKDWEIAIGAPSYMFSLPDFVSDMENLQRELFENNEEYIAIVPLFCVVDACTAENIEQAYHAARLMMTGKNIQFSVMNANTSIPDKESILEHYHMVNVINYAITHDKVIPYFQGIYDNTTNTIHHYESLMRLEDENGKIYYPGSFLEVARAYGLLYDSLSKIMITKVFNKFRDITDKSVSINLGMRDVKNHEIVDYIYDFLTTVKHPENFVFELLENEDIDDYNTLVTFVDMIHDLGGEISIDDFGSGFSNLQHIANIHSDYLKIDGSIVRKCTVDEQCANLIALIADWKKLSSHKFRIVAEFVENQEIQDLLLRYGIDLSQGYLFSRPGPEL</sequence>
<dbReference type="Proteomes" id="UP000006919">
    <property type="component" value="Chromosome"/>
</dbReference>
<dbReference type="InterPro" id="IPR001633">
    <property type="entry name" value="EAL_dom"/>
</dbReference>
<accession>E6UEN4</accession>
<proteinExistence type="predicted"/>
<evidence type="ECO:0000313" key="3">
    <source>
        <dbReference type="Proteomes" id="UP000006919"/>
    </source>
</evidence>
<dbReference type="Pfam" id="PF00563">
    <property type="entry name" value="EAL"/>
    <property type="match status" value="1"/>
</dbReference>
<dbReference type="HOGENOM" id="CLU_000445_75_2_9"/>
<dbReference type="SMART" id="SM00052">
    <property type="entry name" value="EAL"/>
    <property type="match status" value="1"/>
</dbReference>
<dbReference type="eggNOG" id="COG3287">
    <property type="taxonomic scope" value="Bacteria"/>
</dbReference>
<reference evidence="2 3" key="1">
    <citation type="journal article" date="2011" name="J. Bacteriol.">
        <title>Complete genome of the cellulolytic ruminal bacterium Ruminococcus albus 7.</title>
        <authorList>
            <person name="Suen G."/>
            <person name="Stevenson D.M."/>
            <person name="Bruce D.C."/>
            <person name="Chertkov O."/>
            <person name="Copeland A."/>
            <person name="Cheng J.F."/>
            <person name="Detter C."/>
            <person name="Detter J.C."/>
            <person name="Goodwin L.A."/>
            <person name="Han C.S."/>
            <person name="Hauser L.J."/>
            <person name="Ivanova N.N."/>
            <person name="Kyrpides N.C."/>
            <person name="Land M.L."/>
            <person name="Lapidus A."/>
            <person name="Lucas S."/>
            <person name="Ovchinnikova G."/>
            <person name="Pitluck S."/>
            <person name="Tapia R."/>
            <person name="Woyke T."/>
            <person name="Boyum J."/>
            <person name="Mead D."/>
            <person name="Weimer P.J."/>
        </authorList>
    </citation>
    <scope>NUCLEOTIDE SEQUENCE [LARGE SCALE GENOMIC DNA]</scope>
    <source>
        <strain evidence="3">ATCC 27210 / DSM 20455 / JCM 14654 / NCDO 2250 / 7</strain>
    </source>
</reference>
<gene>
    <name evidence="2" type="ordered locus">Rumal_1288</name>
</gene>
<dbReference type="KEGG" id="ral:Rumal_1288"/>
<dbReference type="STRING" id="697329.Rumal_1288"/>
<feature type="domain" description="EAL" evidence="1">
    <location>
        <begin position="626"/>
        <end position="867"/>
    </location>
</feature>
<dbReference type="Pfam" id="PF08495">
    <property type="entry name" value="FIST"/>
    <property type="match status" value="1"/>
</dbReference>
<dbReference type="EMBL" id="CP002403">
    <property type="protein sequence ID" value="ADU21803.1"/>
    <property type="molecule type" value="Genomic_DNA"/>
</dbReference>
<evidence type="ECO:0000259" key="1">
    <source>
        <dbReference type="PROSITE" id="PS50883"/>
    </source>
</evidence>
<dbReference type="RefSeq" id="WP_013497973.1">
    <property type="nucleotide sequence ID" value="NC_014833.1"/>
</dbReference>
<dbReference type="Gene3D" id="3.20.20.450">
    <property type="entry name" value="EAL domain"/>
    <property type="match status" value="1"/>
</dbReference>
<dbReference type="SUPFAM" id="SSF141868">
    <property type="entry name" value="EAL domain-like"/>
    <property type="match status" value="1"/>
</dbReference>
<dbReference type="CDD" id="cd01948">
    <property type="entry name" value="EAL"/>
    <property type="match status" value="1"/>
</dbReference>
<dbReference type="InterPro" id="IPR050706">
    <property type="entry name" value="Cyclic-di-GMP_PDE-like"/>
</dbReference>
<dbReference type="eggNOG" id="COG2200">
    <property type="taxonomic scope" value="Bacteria"/>
</dbReference>
<evidence type="ECO:0000313" key="2">
    <source>
        <dbReference type="EMBL" id="ADU21803.1"/>
    </source>
</evidence>
<organism evidence="2 3">
    <name type="scientific">Ruminococcus albus (strain ATCC 27210 / DSM 20455 / JCM 14654 / NCDO 2250 / 7)</name>
    <dbReference type="NCBI Taxonomy" id="697329"/>
    <lineage>
        <taxon>Bacteria</taxon>
        <taxon>Bacillati</taxon>
        <taxon>Bacillota</taxon>
        <taxon>Clostridia</taxon>
        <taxon>Eubacteriales</taxon>
        <taxon>Oscillospiraceae</taxon>
        <taxon>Ruminococcus</taxon>
    </lineage>
</organism>
<dbReference type="PROSITE" id="PS50883">
    <property type="entry name" value="EAL"/>
    <property type="match status" value="1"/>
</dbReference>